<keyword evidence="2" id="KW-1185">Reference proteome</keyword>
<gene>
    <name evidence="1" type="ORF">Fot_35069</name>
</gene>
<reference evidence="2" key="1">
    <citation type="submission" date="2024-07" db="EMBL/GenBank/DDBJ databases">
        <title>Two chromosome-level genome assemblies of Korean endemic species Abeliophyllum distichum and Forsythia ovata (Oleaceae).</title>
        <authorList>
            <person name="Jang H."/>
        </authorList>
    </citation>
    <scope>NUCLEOTIDE SEQUENCE [LARGE SCALE GENOMIC DNA]</scope>
</reference>
<proteinExistence type="predicted"/>
<dbReference type="EMBL" id="JBFOLJ010000010">
    <property type="protein sequence ID" value="KAL2501221.1"/>
    <property type="molecule type" value="Genomic_DNA"/>
</dbReference>
<comment type="caution">
    <text evidence="1">The sequence shown here is derived from an EMBL/GenBank/DDBJ whole genome shotgun (WGS) entry which is preliminary data.</text>
</comment>
<dbReference type="AlphaFoldDB" id="A0ABD1SKI6"/>
<evidence type="ECO:0000313" key="2">
    <source>
        <dbReference type="Proteomes" id="UP001604277"/>
    </source>
</evidence>
<dbReference type="Proteomes" id="UP001604277">
    <property type="component" value="Unassembled WGS sequence"/>
</dbReference>
<evidence type="ECO:0000313" key="1">
    <source>
        <dbReference type="EMBL" id="KAL2501221.1"/>
    </source>
</evidence>
<protein>
    <submittedName>
        <fullName evidence="1">Uncharacterized protein</fullName>
    </submittedName>
</protein>
<accession>A0ABD1SKI6</accession>
<organism evidence="1 2">
    <name type="scientific">Forsythia ovata</name>
    <dbReference type="NCBI Taxonomy" id="205694"/>
    <lineage>
        <taxon>Eukaryota</taxon>
        <taxon>Viridiplantae</taxon>
        <taxon>Streptophyta</taxon>
        <taxon>Embryophyta</taxon>
        <taxon>Tracheophyta</taxon>
        <taxon>Spermatophyta</taxon>
        <taxon>Magnoliopsida</taxon>
        <taxon>eudicotyledons</taxon>
        <taxon>Gunneridae</taxon>
        <taxon>Pentapetalae</taxon>
        <taxon>asterids</taxon>
        <taxon>lamiids</taxon>
        <taxon>Lamiales</taxon>
        <taxon>Oleaceae</taxon>
        <taxon>Forsythieae</taxon>
        <taxon>Forsythia</taxon>
    </lineage>
</organism>
<sequence length="102" mass="12116">MLNWNVGNEEVVKVGVDNFINQFEFIQDYENLQSFFVNFGDRQVLLELKELHLSLDLSSIEADYPALVESEEKEAQSFKLIERRIRSLYFLLLKIIVIFHFE</sequence>
<name>A0ABD1SKI6_9LAMI</name>